<feature type="region of interest" description="Disordered" evidence="11">
    <location>
        <begin position="1"/>
        <end position="235"/>
    </location>
</feature>
<dbReference type="InterPro" id="IPR036871">
    <property type="entry name" value="PX_dom_sf"/>
</dbReference>
<feature type="compositionally biased region" description="Polar residues" evidence="11">
    <location>
        <begin position="171"/>
        <end position="180"/>
    </location>
</feature>
<keyword evidence="5" id="KW-0963">Cytoplasm</keyword>
<dbReference type="Gene3D" id="3.30.1520.10">
    <property type="entry name" value="Phox-like domain"/>
    <property type="match status" value="1"/>
</dbReference>
<evidence type="ECO:0000256" key="4">
    <source>
        <dbReference type="ARBA" id="ARBA00022448"/>
    </source>
</evidence>
<dbReference type="PANTHER" id="PTHR45949">
    <property type="entry name" value="SORTING NEXIN-4"/>
    <property type="match status" value="1"/>
</dbReference>
<dbReference type="GO" id="GO:0005769">
    <property type="term" value="C:early endosome"/>
    <property type="evidence" value="ECO:0007669"/>
    <property type="project" value="TreeGrafter"/>
</dbReference>
<feature type="compositionally biased region" description="Low complexity" evidence="11">
    <location>
        <begin position="22"/>
        <end position="42"/>
    </location>
</feature>
<feature type="compositionally biased region" description="Low complexity" evidence="11">
    <location>
        <begin position="100"/>
        <end position="113"/>
    </location>
</feature>
<dbReference type="SMART" id="SM00312">
    <property type="entry name" value="PX"/>
    <property type="match status" value="1"/>
</dbReference>
<dbReference type="GO" id="GO:0032456">
    <property type="term" value="P:endocytic recycling"/>
    <property type="evidence" value="ECO:0007669"/>
    <property type="project" value="TreeGrafter"/>
</dbReference>
<keyword evidence="14" id="KW-1185">Reference proteome</keyword>
<dbReference type="GO" id="GO:0000407">
    <property type="term" value="C:phagophore assembly site"/>
    <property type="evidence" value="ECO:0007669"/>
    <property type="project" value="TreeGrafter"/>
</dbReference>
<feature type="coiled-coil region" evidence="10">
    <location>
        <begin position="371"/>
        <end position="405"/>
    </location>
</feature>
<evidence type="ECO:0000259" key="12">
    <source>
        <dbReference type="PROSITE" id="PS50195"/>
    </source>
</evidence>
<gene>
    <name evidence="13" type="primary">SNX4_1</name>
    <name evidence="13" type="ORF">IWQ60_002765</name>
</gene>
<dbReference type="EMBL" id="JANBPT010000109">
    <property type="protein sequence ID" value="KAJ1927624.1"/>
    <property type="molecule type" value="Genomic_DNA"/>
</dbReference>
<sequence>MSSPEYCDEVWAKSSSPRKPKPTSNSSATTRSARANSRSTAAPVTDDPLGLMASQTIAAPTETTVKEVDSPVGATPTSPHHHLATPASPERNRRLAAWGSPPSTAAALASSHPTQARSDVEASDNDDNEASPFGAATWAGFPTIEAGPSSSSAVPQSSTTSTGAHDHPWGSPSSAASPVSQLPAYLHNQHLHDDDDNSPTNHAGPSASSAASPTDQNGGCPYEITVSDPRKESDGTAHAHISYLVTSLKALPGTNRRNKTALRRRYQDFVWLHANLAKDYPACALPPLPGKYRMEYLTGDRFSDDFIGKRRAGLERFLGRLAHHPVLRASHYFIVFLEARDWSSEYEEKAKADGGVLDNLGDAFLNAFSKIKKRDEKFIEIQETVDKLEENLTAVEKLYSRIGKRETEAAEAYAELGRGLNDLGQLETGLTAPLTAAGATVVDFSDHLKSLTGGIDATYLSQVHEYIAYSQCFKAILKLRDQKQVEFEELSYYLQTTTAELERILQNQHASLTSGAGFTSYLKGKYREMKGVDHEQLRRERIEKLERKVKELQSAVELSHDETTKCSNIVTKELDIFQDIKTADFKQHLGDLATYQVDFYDKAMSTWETLLPILEGIELDE</sequence>
<name>A0A9W8AC32_9FUNG</name>
<dbReference type="InterPro" id="IPR027267">
    <property type="entry name" value="AH/BAR_dom_sf"/>
</dbReference>
<dbReference type="PROSITE" id="PS50195">
    <property type="entry name" value="PX"/>
    <property type="match status" value="1"/>
</dbReference>
<dbReference type="Pfam" id="PF00787">
    <property type="entry name" value="PX"/>
    <property type="match status" value="1"/>
</dbReference>
<dbReference type="GO" id="GO:0034727">
    <property type="term" value="P:piecemeal microautophagy of the nucleus"/>
    <property type="evidence" value="ECO:0007669"/>
    <property type="project" value="TreeGrafter"/>
</dbReference>
<feature type="compositionally biased region" description="Polar residues" evidence="11">
    <location>
        <begin position="53"/>
        <end position="63"/>
    </location>
</feature>
<keyword evidence="10" id="KW-0175">Coiled coil</keyword>
<dbReference type="GO" id="GO:0061709">
    <property type="term" value="P:reticulophagy"/>
    <property type="evidence" value="ECO:0007669"/>
    <property type="project" value="TreeGrafter"/>
</dbReference>
<dbReference type="GO" id="GO:0015031">
    <property type="term" value="P:protein transport"/>
    <property type="evidence" value="ECO:0007669"/>
    <property type="project" value="TreeGrafter"/>
</dbReference>
<feature type="compositionally biased region" description="Low complexity" evidence="11">
    <location>
        <begin position="203"/>
        <end position="213"/>
    </location>
</feature>
<dbReference type="Pfam" id="PF09325">
    <property type="entry name" value="Vps5"/>
    <property type="match status" value="1"/>
</dbReference>
<evidence type="ECO:0000256" key="1">
    <source>
        <dbReference type="ARBA" id="ARBA00004184"/>
    </source>
</evidence>
<keyword evidence="6" id="KW-0446">Lipid-binding</keyword>
<dbReference type="AlphaFoldDB" id="A0A9W8AC32"/>
<dbReference type="GO" id="GO:0035091">
    <property type="term" value="F:phosphatidylinositol binding"/>
    <property type="evidence" value="ECO:0007669"/>
    <property type="project" value="InterPro"/>
</dbReference>
<dbReference type="Gene3D" id="1.20.1270.60">
    <property type="entry name" value="Arfaptin homology (AH) domain/BAR domain"/>
    <property type="match status" value="1"/>
</dbReference>
<comment type="similarity">
    <text evidence="3">Belongs to the sorting nexin family.</text>
</comment>
<accession>A0A9W8AC32</accession>
<keyword evidence="4" id="KW-0813">Transport</keyword>
<feature type="compositionally biased region" description="Low complexity" evidence="11">
    <location>
        <begin position="149"/>
        <end position="162"/>
    </location>
</feature>
<evidence type="ECO:0000256" key="3">
    <source>
        <dbReference type="ARBA" id="ARBA00010883"/>
    </source>
</evidence>
<evidence type="ECO:0000256" key="8">
    <source>
        <dbReference type="ARBA" id="ARBA00040748"/>
    </source>
</evidence>
<evidence type="ECO:0000313" key="13">
    <source>
        <dbReference type="EMBL" id="KAJ1927624.1"/>
    </source>
</evidence>
<evidence type="ECO:0000256" key="6">
    <source>
        <dbReference type="ARBA" id="ARBA00023121"/>
    </source>
</evidence>
<evidence type="ECO:0000256" key="10">
    <source>
        <dbReference type="SAM" id="Coils"/>
    </source>
</evidence>
<evidence type="ECO:0000256" key="9">
    <source>
        <dbReference type="ARBA" id="ARBA00041273"/>
    </source>
</evidence>
<dbReference type="InterPro" id="IPR001683">
    <property type="entry name" value="PX_dom"/>
</dbReference>
<dbReference type="OrthoDB" id="205639at2759"/>
<dbReference type="GO" id="GO:0000422">
    <property type="term" value="P:autophagy of mitochondrion"/>
    <property type="evidence" value="ECO:0007669"/>
    <property type="project" value="TreeGrafter"/>
</dbReference>
<comment type="caution">
    <text evidence="13">The sequence shown here is derived from an EMBL/GenBank/DDBJ whole genome shotgun (WGS) entry which is preliminary data.</text>
</comment>
<organism evidence="13 14">
    <name type="scientific">Tieghemiomyces parasiticus</name>
    <dbReference type="NCBI Taxonomy" id="78921"/>
    <lineage>
        <taxon>Eukaryota</taxon>
        <taxon>Fungi</taxon>
        <taxon>Fungi incertae sedis</taxon>
        <taxon>Zoopagomycota</taxon>
        <taxon>Kickxellomycotina</taxon>
        <taxon>Dimargaritomycetes</taxon>
        <taxon>Dimargaritales</taxon>
        <taxon>Dimargaritaceae</taxon>
        <taxon>Tieghemiomyces</taxon>
    </lineage>
</organism>
<keyword evidence="7" id="KW-0472">Membrane</keyword>
<comment type="subcellular location">
    <subcellularLocation>
        <location evidence="2">Cytoplasm</location>
    </subcellularLocation>
    <subcellularLocation>
        <location evidence="1">Endomembrane system</location>
        <topology evidence="1">Peripheral membrane protein</topology>
    </subcellularLocation>
</comment>
<feature type="domain" description="PX" evidence="12">
    <location>
        <begin position="221"/>
        <end position="344"/>
    </location>
</feature>
<feature type="coiled-coil region" evidence="10">
    <location>
        <begin position="535"/>
        <end position="562"/>
    </location>
</feature>
<dbReference type="InterPro" id="IPR015404">
    <property type="entry name" value="Vps5_C"/>
</dbReference>
<evidence type="ECO:0000256" key="5">
    <source>
        <dbReference type="ARBA" id="ARBA00022490"/>
    </source>
</evidence>
<dbReference type="PANTHER" id="PTHR45949:SF2">
    <property type="entry name" value="SORTING NEXIN-4"/>
    <property type="match status" value="1"/>
</dbReference>
<evidence type="ECO:0000256" key="2">
    <source>
        <dbReference type="ARBA" id="ARBA00004496"/>
    </source>
</evidence>
<evidence type="ECO:0000256" key="7">
    <source>
        <dbReference type="ARBA" id="ARBA00023136"/>
    </source>
</evidence>
<dbReference type="SUPFAM" id="SSF64268">
    <property type="entry name" value="PX domain"/>
    <property type="match status" value="1"/>
</dbReference>
<proteinExistence type="inferred from homology"/>
<evidence type="ECO:0000256" key="11">
    <source>
        <dbReference type="SAM" id="MobiDB-lite"/>
    </source>
</evidence>
<dbReference type="Proteomes" id="UP001150569">
    <property type="component" value="Unassembled WGS sequence"/>
</dbReference>
<evidence type="ECO:0000313" key="14">
    <source>
        <dbReference type="Proteomes" id="UP001150569"/>
    </source>
</evidence>
<reference evidence="13" key="1">
    <citation type="submission" date="2022-07" db="EMBL/GenBank/DDBJ databases">
        <title>Phylogenomic reconstructions and comparative analyses of Kickxellomycotina fungi.</title>
        <authorList>
            <person name="Reynolds N.K."/>
            <person name="Stajich J.E."/>
            <person name="Barry K."/>
            <person name="Grigoriev I.V."/>
            <person name="Crous P."/>
            <person name="Smith M.E."/>
        </authorList>
    </citation>
    <scope>NUCLEOTIDE SEQUENCE</scope>
    <source>
        <strain evidence="13">RSA 861</strain>
    </source>
</reference>
<protein>
    <recommendedName>
        <fullName evidence="8">Sorting nexin-4</fullName>
    </recommendedName>
    <alternativeName>
        <fullName evidence="9">Autophagy-related protein 24</fullName>
    </alternativeName>
</protein>